<keyword evidence="4" id="KW-0472">Membrane</keyword>
<accession>M8CNN3</accession>
<evidence type="ECO:0000256" key="1">
    <source>
        <dbReference type="ARBA" id="ARBA00004141"/>
    </source>
</evidence>
<keyword evidence="3" id="KW-1133">Transmembrane helix</keyword>
<dbReference type="InterPro" id="IPR004853">
    <property type="entry name" value="Sugar_P_trans_dom"/>
</dbReference>
<feature type="domain" description="Sugar phosphate transporter" evidence="5">
    <location>
        <begin position="41"/>
        <end position="333"/>
    </location>
</feature>
<name>M8CNN3_AEGTA</name>
<dbReference type="GO" id="GO:0016020">
    <property type="term" value="C:membrane"/>
    <property type="evidence" value="ECO:0007669"/>
    <property type="project" value="UniProtKB-SubCell"/>
</dbReference>
<keyword evidence="2" id="KW-0812">Transmembrane</keyword>
<reference evidence="6" key="1">
    <citation type="submission" date="2015-06" db="UniProtKB">
        <authorList>
            <consortium name="EnsemblPlants"/>
        </authorList>
    </citation>
    <scope>IDENTIFICATION</scope>
</reference>
<evidence type="ECO:0000256" key="3">
    <source>
        <dbReference type="ARBA" id="ARBA00022989"/>
    </source>
</evidence>
<evidence type="ECO:0000313" key="6">
    <source>
        <dbReference type="EnsemblPlants" id="EMT25151"/>
    </source>
</evidence>
<dbReference type="InterPro" id="IPR050186">
    <property type="entry name" value="TPT_transporter"/>
</dbReference>
<evidence type="ECO:0000256" key="2">
    <source>
        <dbReference type="ARBA" id="ARBA00022692"/>
    </source>
</evidence>
<dbReference type="EnsemblPlants" id="EMT25151">
    <property type="protein sequence ID" value="EMT25151"/>
    <property type="gene ID" value="F775_18179"/>
</dbReference>
<evidence type="ECO:0000256" key="4">
    <source>
        <dbReference type="ARBA" id="ARBA00023136"/>
    </source>
</evidence>
<sequence length="492" mass="53960">MGVAGGDGSTKPPAAAMDVESSTAVVAQPTSVLRSVLLSYAYVAVWISLSFTVIVYNKYILDPKMYDWPFPISLTMIHMAFCASLAAALVRVFRFVDLPVDPPMTPSLYVATVVPIGALYALSLWFSNSAYIYLSVSFIQMLKALMPVAVYSLAIAFRTETFRRASMLNMLGISAGVAVAAFGEARFDVFGVTLQLAAVAAEATRLVLIQILLTSRGIKLNPITSLYYIAPCCLLFLTVPWTFVELPRLQAASAAGIVRPDVVVFGTNSLCAFALNLAVFLLVGKTSALTMNVAGVVKDWLLIAFSWSVIQDTVTPVNLAGYAIAFLGVAYYNHAKLQALKAKEAERKEDAEAGTNGGATDGRIYQRGSAHHIHHEMSDDDRIPECEYCYGDRGLCDREPHLQNGSLFLILKNTRKVVDRTYYNYGSKLNCEEKGYLVSFIHDVETFTTNHSMNPNFSGYVPLVHELHDGNFIAKNYDFVNDGNFIAYILLT</sequence>
<comment type="subcellular location">
    <subcellularLocation>
        <location evidence="1">Membrane</location>
        <topology evidence="1">Multi-pass membrane protein</topology>
    </subcellularLocation>
</comment>
<proteinExistence type="predicted"/>
<protein>
    <recommendedName>
        <fullName evidence="5">Sugar phosphate transporter domain-containing protein</fullName>
    </recommendedName>
</protein>
<organism evidence="6">
    <name type="scientific">Aegilops tauschii</name>
    <name type="common">Tausch's goatgrass</name>
    <name type="synonym">Aegilops squarrosa</name>
    <dbReference type="NCBI Taxonomy" id="37682"/>
    <lineage>
        <taxon>Eukaryota</taxon>
        <taxon>Viridiplantae</taxon>
        <taxon>Streptophyta</taxon>
        <taxon>Embryophyta</taxon>
        <taxon>Tracheophyta</taxon>
        <taxon>Spermatophyta</taxon>
        <taxon>Magnoliopsida</taxon>
        <taxon>Liliopsida</taxon>
        <taxon>Poales</taxon>
        <taxon>Poaceae</taxon>
        <taxon>BOP clade</taxon>
        <taxon>Pooideae</taxon>
        <taxon>Triticodae</taxon>
        <taxon>Triticeae</taxon>
        <taxon>Triticinae</taxon>
        <taxon>Aegilops</taxon>
    </lineage>
</organism>
<dbReference type="AlphaFoldDB" id="M8CNN3"/>
<dbReference type="Pfam" id="PF03151">
    <property type="entry name" value="TPT"/>
    <property type="match status" value="1"/>
</dbReference>
<evidence type="ECO:0000259" key="5">
    <source>
        <dbReference type="Pfam" id="PF03151"/>
    </source>
</evidence>
<dbReference type="PANTHER" id="PTHR11132">
    <property type="entry name" value="SOLUTE CARRIER FAMILY 35"/>
    <property type="match status" value="1"/>
</dbReference>